<proteinExistence type="inferred from homology"/>
<feature type="domain" description="Flagellar hook protein FlgE/F/G-like D1" evidence="6">
    <location>
        <begin position="97"/>
        <end position="160"/>
    </location>
</feature>
<dbReference type="GO" id="GO:0071978">
    <property type="term" value="P:bacterial-type flagellum-dependent swarming motility"/>
    <property type="evidence" value="ECO:0007669"/>
    <property type="project" value="TreeGrafter"/>
</dbReference>
<dbReference type="InterPro" id="IPR010930">
    <property type="entry name" value="Flg_bb/hook_C_dom"/>
</dbReference>
<dbReference type="SUPFAM" id="SSF117143">
    <property type="entry name" value="Flagellar hook protein flgE"/>
    <property type="match status" value="1"/>
</dbReference>
<dbReference type="InterPro" id="IPR020013">
    <property type="entry name" value="Flagellar_FlgE/F/G"/>
</dbReference>
<dbReference type="NCBIfam" id="TIGR03506">
    <property type="entry name" value="FlgEFG_subfam"/>
    <property type="match status" value="2"/>
</dbReference>
<evidence type="ECO:0000259" key="5">
    <source>
        <dbReference type="Pfam" id="PF06429"/>
    </source>
</evidence>
<dbReference type="InterPro" id="IPR053967">
    <property type="entry name" value="LlgE_F_G-like_D1"/>
</dbReference>
<reference evidence="7 8" key="1">
    <citation type="journal article" date="2016" name="Nat. Commun.">
        <title>Thousands of microbial genomes shed light on interconnected biogeochemical processes in an aquifer system.</title>
        <authorList>
            <person name="Anantharaman K."/>
            <person name="Brown C.T."/>
            <person name="Hug L.A."/>
            <person name="Sharon I."/>
            <person name="Castelle C.J."/>
            <person name="Probst A.J."/>
            <person name="Thomas B.C."/>
            <person name="Singh A."/>
            <person name="Wilkins M.J."/>
            <person name="Karaoz U."/>
            <person name="Brodie E.L."/>
            <person name="Williams K.H."/>
            <person name="Hubbard S.S."/>
            <person name="Banfield J.F."/>
        </authorList>
    </citation>
    <scope>NUCLEOTIDE SEQUENCE [LARGE SCALE GENOMIC DNA]</scope>
</reference>
<evidence type="ECO:0000256" key="3">
    <source>
        <dbReference type="ARBA" id="ARBA00040228"/>
    </source>
</evidence>
<organism evidence="7 8">
    <name type="scientific">candidate division WOR-1 bacterium RIFOXYC2_FULL_46_14</name>
    <dbReference type="NCBI Taxonomy" id="1802587"/>
    <lineage>
        <taxon>Bacteria</taxon>
        <taxon>Bacillati</taxon>
        <taxon>Saganbacteria</taxon>
    </lineage>
</organism>
<protein>
    <recommendedName>
        <fullName evidence="3 4">Flagellar basal-body rod protein FlgF</fullName>
    </recommendedName>
</protein>
<evidence type="ECO:0000256" key="1">
    <source>
        <dbReference type="ARBA" id="ARBA00009677"/>
    </source>
</evidence>
<dbReference type="Proteomes" id="UP000179242">
    <property type="component" value="Unassembled WGS sequence"/>
</dbReference>
<evidence type="ECO:0000259" key="6">
    <source>
        <dbReference type="Pfam" id="PF22692"/>
    </source>
</evidence>
<evidence type="ECO:0000313" key="8">
    <source>
        <dbReference type="Proteomes" id="UP000179242"/>
    </source>
</evidence>
<evidence type="ECO:0000313" key="7">
    <source>
        <dbReference type="EMBL" id="OGC39337.1"/>
    </source>
</evidence>
<name>A0A1F4U389_UNCSA</name>
<comment type="subcellular location">
    <subcellularLocation>
        <location evidence="4">Bacterial flagellum basal body</location>
    </subcellularLocation>
</comment>
<dbReference type="GO" id="GO:0030694">
    <property type="term" value="C:bacterial-type flagellum basal body, rod"/>
    <property type="evidence" value="ECO:0007669"/>
    <property type="project" value="UniProtKB-UniRule"/>
</dbReference>
<dbReference type="PANTHER" id="PTHR30435:SF18">
    <property type="entry name" value="FLAGELLAR BASAL-BODY ROD PROTEIN FLGF"/>
    <property type="match status" value="1"/>
</dbReference>
<gene>
    <name evidence="7" type="ORF">A2438_00135</name>
</gene>
<dbReference type="EMBL" id="MEUJ01000010">
    <property type="protein sequence ID" value="OGC39337.1"/>
    <property type="molecule type" value="Genomic_DNA"/>
</dbReference>
<dbReference type="Pfam" id="PF22692">
    <property type="entry name" value="LlgE_F_G_D1"/>
    <property type="match status" value="1"/>
</dbReference>
<keyword evidence="4" id="KW-0975">Bacterial flagellum</keyword>
<dbReference type="Pfam" id="PF06429">
    <property type="entry name" value="Flg_bbr_C"/>
    <property type="match status" value="1"/>
</dbReference>
<sequence length="264" mass="28605">MFQPLYVAATGLSAYEDEMLEITNNLSNSQTIGFKKSRTEMESLTYVPKSFKDILDEQMTDVPEVIPEFGTGVKVSATRSDFTQGKITTTSNPLDIAIQGEGFLVFKMPDGTVAYGRAGNLHADNEGNLVDPNGHILEPGLTLPEGTTSVIIQQDGTIFAQINNTTSQTQVGQITLAKFNNSAGLKSLGQNLYAETEASGSAITGYAADIGFGTITQYAQEESNVDVIAEMMRMVMVQRIFEAITKAVSSYENIITNVERMKQG</sequence>
<comment type="caution">
    <text evidence="7">The sequence shown here is derived from an EMBL/GenBank/DDBJ whole genome shotgun (WGS) entry which is preliminary data.</text>
</comment>
<evidence type="ECO:0000256" key="2">
    <source>
        <dbReference type="ARBA" id="ARBA00038560"/>
    </source>
</evidence>
<dbReference type="AlphaFoldDB" id="A0A1F4U389"/>
<evidence type="ECO:0000256" key="4">
    <source>
        <dbReference type="RuleBase" id="RU362116"/>
    </source>
</evidence>
<comment type="similarity">
    <text evidence="1 4">Belongs to the flagella basal body rod proteins family.</text>
</comment>
<feature type="domain" description="Flagellar basal-body/hook protein C-terminal" evidence="5">
    <location>
        <begin position="217"/>
        <end position="255"/>
    </location>
</feature>
<comment type="subunit">
    <text evidence="2 4">The basal body constitutes a major portion of the flagellar organelle and consists of five rings (E,L,P,S, and M) mounted on a central rod. The rod consists of about 26 subunits of FlgG in the distal portion, and FlgB, FlgC and FlgF are thought to build up the proximal portion of the rod with about 6 subunits each.</text>
</comment>
<accession>A0A1F4U389</accession>
<dbReference type="PANTHER" id="PTHR30435">
    <property type="entry name" value="FLAGELLAR PROTEIN"/>
    <property type="match status" value="1"/>
</dbReference>
<dbReference type="InterPro" id="IPR037925">
    <property type="entry name" value="FlgE/F/G-like"/>
</dbReference>